<keyword evidence="1" id="KW-1133">Transmembrane helix</keyword>
<feature type="transmembrane region" description="Helical" evidence="1">
    <location>
        <begin position="86"/>
        <end position="107"/>
    </location>
</feature>
<dbReference type="STRING" id="1664694.A0A0N1H2Y3"/>
<protein>
    <recommendedName>
        <fullName evidence="2">Linalool dehydratase/isomerase domain-containing protein</fullName>
    </recommendedName>
</protein>
<evidence type="ECO:0000313" key="3">
    <source>
        <dbReference type="EMBL" id="KPI35753.1"/>
    </source>
</evidence>
<proteinExistence type="predicted"/>
<evidence type="ECO:0000313" key="4">
    <source>
        <dbReference type="Proteomes" id="UP000038010"/>
    </source>
</evidence>
<evidence type="ECO:0000259" key="2">
    <source>
        <dbReference type="Pfam" id="PF18566"/>
    </source>
</evidence>
<reference evidence="3 4" key="1">
    <citation type="submission" date="2015-06" db="EMBL/GenBank/DDBJ databases">
        <title>Draft genome of the ant-associated black yeast Phialophora attae CBS 131958.</title>
        <authorList>
            <person name="Moreno L.F."/>
            <person name="Stielow B.J."/>
            <person name="de Hoog S."/>
            <person name="Vicente V.A."/>
            <person name="Weiss V.A."/>
            <person name="de Vries M."/>
            <person name="Cruz L.M."/>
            <person name="Souza E.M."/>
        </authorList>
    </citation>
    <scope>NUCLEOTIDE SEQUENCE [LARGE SCALE GENOMIC DNA]</scope>
    <source>
        <strain evidence="3 4">CBS 131958</strain>
    </source>
</reference>
<dbReference type="RefSeq" id="XP_017995716.1">
    <property type="nucleotide sequence ID" value="XM_018141172.1"/>
</dbReference>
<evidence type="ECO:0000256" key="1">
    <source>
        <dbReference type="SAM" id="Phobius"/>
    </source>
</evidence>
<dbReference type="Proteomes" id="UP000038010">
    <property type="component" value="Unassembled WGS sequence"/>
</dbReference>
<organism evidence="3 4">
    <name type="scientific">Cyphellophora attinorum</name>
    <dbReference type="NCBI Taxonomy" id="1664694"/>
    <lineage>
        <taxon>Eukaryota</taxon>
        <taxon>Fungi</taxon>
        <taxon>Dikarya</taxon>
        <taxon>Ascomycota</taxon>
        <taxon>Pezizomycotina</taxon>
        <taxon>Eurotiomycetes</taxon>
        <taxon>Chaetothyriomycetidae</taxon>
        <taxon>Chaetothyriales</taxon>
        <taxon>Cyphellophoraceae</taxon>
        <taxon>Cyphellophora</taxon>
    </lineage>
</organism>
<comment type="caution">
    <text evidence="3">The sequence shown here is derived from an EMBL/GenBank/DDBJ whole genome shotgun (WGS) entry which is preliminary data.</text>
</comment>
<dbReference type="OrthoDB" id="9979195at2759"/>
<name>A0A0N1H2Y3_9EURO</name>
<keyword evidence="4" id="KW-1185">Reference proteome</keyword>
<gene>
    <name evidence="3" type="ORF">AB675_1293</name>
</gene>
<dbReference type="AlphaFoldDB" id="A0A0N1H2Y3"/>
<feature type="domain" description="Linalool dehydratase/isomerase" evidence="2">
    <location>
        <begin position="246"/>
        <end position="546"/>
    </location>
</feature>
<accession>A0A0N1H2Y3</accession>
<dbReference type="InterPro" id="IPR041411">
    <property type="entry name" value="Ldi"/>
</dbReference>
<dbReference type="VEuPathDB" id="FungiDB:AB675_1293"/>
<dbReference type="GeneID" id="28733052"/>
<dbReference type="EMBL" id="LFJN01000037">
    <property type="protein sequence ID" value="KPI35753.1"/>
    <property type="molecule type" value="Genomic_DNA"/>
</dbReference>
<keyword evidence="1" id="KW-0472">Membrane</keyword>
<feature type="transmembrane region" description="Helical" evidence="1">
    <location>
        <begin position="114"/>
        <end position="134"/>
    </location>
</feature>
<feature type="transmembrane region" description="Helical" evidence="1">
    <location>
        <begin position="57"/>
        <end position="74"/>
    </location>
</feature>
<dbReference type="Pfam" id="PF18566">
    <property type="entry name" value="Ldi"/>
    <property type="match status" value="1"/>
</dbReference>
<keyword evidence="1" id="KW-0812">Transmembrane</keyword>
<sequence length="668" mass="73868">MATETLTRTTRSSGKALTNNEKFGERSIVGDFAWKDVLIPDKAGSGTVKWWYQGRTLVQYAFMALSGLYSFYTFESPAVRASSLGLLFPGAGLLAVATIPAILGLLVSTALIPLVLFAWFGAGGVAFPVMFWVGTSALAGLLARESLFDGAAPLWTAICAGGVAYLTYVTHAANAESRSIREERNSYLIETVQKSQAAGKRHEPGSRELDLRALRFLQWFLELAHTAKDDFSYHDVIDQFQTSAIRYQLYEAVSDLGVYQFIYAPNFHGYLTQGMRNVIEKSLTERVVGFWKWESLWGKFTTDWDPIKKDDIMVSGYMLQALGIYQTTSGDDRYTQKDSLVFEVDKNHRYPYDFKAIADAAKRNWDEGPYCLYSCEPNWIYTICNLVGISGMVYAERLLGVNYASSLKKRFEAALEEEFSNRDGSILPIRSELTGFTIPGLAGKLSDVANSILCASYLPHIAHRNWAFTVKEAVRKDKNGKVDLVNLIGADKLDPGNYKSGVGAMRATFAGAAAEFGDLELRDEMLRQLDEEYHPVFTTSTGALKNKGLSTIEQGAAMRGRMAGFQDWVQMATKGPEPSVQRGPILDVVPFPDILVAKAYSQDGDSVDLVLYPGKEAGTFPLGFKRLRPGEVYDLGGQQATAEMDGTASFDVEVDGRTVLQLMPKRLN</sequence>